<evidence type="ECO:0000313" key="1">
    <source>
        <dbReference type="EMBL" id="JAE15078.1"/>
    </source>
</evidence>
<proteinExistence type="predicted"/>
<name>A0A0A9G388_ARUDO</name>
<reference evidence="1" key="1">
    <citation type="submission" date="2014-09" db="EMBL/GenBank/DDBJ databases">
        <authorList>
            <person name="Magalhaes I.L.F."/>
            <person name="Oliveira U."/>
            <person name="Santos F.R."/>
            <person name="Vidigal T.H.D.A."/>
            <person name="Brescovit A.D."/>
            <person name="Santos A.J."/>
        </authorList>
    </citation>
    <scope>NUCLEOTIDE SEQUENCE</scope>
    <source>
        <tissue evidence="1">Shoot tissue taken approximately 20 cm above the soil surface</tissue>
    </source>
</reference>
<accession>A0A0A9G388</accession>
<organism evidence="1">
    <name type="scientific">Arundo donax</name>
    <name type="common">Giant reed</name>
    <name type="synonym">Donax arundinaceus</name>
    <dbReference type="NCBI Taxonomy" id="35708"/>
    <lineage>
        <taxon>Eukaryota</taxon>
        <taxon>Viridiplantae</taxon>
        <taxon>Streptophyta</taxon>
        <taxon>Embryophyta</taxon>
        <taxon>Tracheophyta</taxon>
        <taxon>Spermatophyta</taxon>
        <taxon>Magnoliopsida</taxon>
        <taxon>Liliopsida</taxon>
        <taxon>Poales</taxon>
        <taxon>Poaceae</taxon>
        <taxon>PACMAD clade</taxon>
        <taxon>Arundinoideae</taxon>
        <taxon>Arundineae</taxon>
        <taxon>Arundo</taxon>
    </lineage>
</organism>
<dbReference type="EMBL" id="GBRH01182818">
    <property type="protein sequence ID" value="JAE15078.1"/>
    <property type="molecule type" value="Transcribed_RNA"/>
</dbReference>
<sequence length="21" mass="2242">MLYVCLVSFSSTVFCCPTLGA</sequence>
<protein>
    <submittedName>
        <fullName evidence="1">Uncharacterized protein</fullName>
    </submittedName>
</protein>
<dbReference type="AlphaFoldDB" id="A0A0A9G388"/>
<reference evidence="1" key="2">
    <citation type="journal article" date="2015" name="Data Brief">
        <title>Shoot transcriptome of the giant reed, Arundo donax.</title>
        <authorList>
            <person name="Barrero R.A."/>
            <person name="Guerrero F.D."/>
            <person name="Moolhuijzen P."/>
            <person name="Goolsby J.A."/>
            <person name="Tidwell J."/>
            <person name="Bellgard S.E."/>
            <person name="Bellgard M.I."/>
        </authorList>
    </citation>
    <scope>NUCLEOTIDE SEQUENCE</scope>
    <source>
        <tissue evidence="1">Shoot tissue taken approximately 20 cm above the soil surface</tissue>
    </source>
</reference>